<name>A0ABM8H4U3_9MICO</name>
<keyword evidence="1" id="KW-0805">Transcription regulation</keyword>
<organism evidence="5 6">
    <name type="scientific">Agromyces marinus</name>
    <dbReference type="NCBI Taxonomy" id="1389020"/>
    <lineage>
        <taxon>Bacteria</taxon>
        <taxon>Bacillati</taxon>
        <taxon>Actinomycetota</taxon>
        <taxon>Actinomycetes</taxon>
        <taxon>Micrococcales</taxon>
        <taxon>Microbacteriaceae</taxon>
        <taxon>Agromyces</taxon>
    </lineage>
</organism>
<feature type="domain" description="HTH marR-type" evidence="4">
    <location>
        <begin position="48"/>
        <end position="183"/>
    </location>
</feature>
<dbReference type="SMART" id="SM00347">
    <property type="entry name" value="HTH_MARR"/>
    <property type="match status" value="1"/>
</dbReference>
<evidence type="ECO:0000256" key="2">
    <source>
        <dbReference type="ARBA" id="ARBA00023125"/>
    </source>
</evidence>
<dbReference type="InterPro" id="IPR036390">
    <property type="entry name" value="WH_DNA-bd_sf"/>
</dbReference>
<protein>
    <submittedName>
        <fullName evidence="5">MarR family transcriptional regulator</fullName>
    </submittedName>
</protein>
<proteinExistence type="predicted"/>
<dbReference type="PROSITE" id="PS50995">
    <property type="entry name" value="HTH_MARR_2"/>
    <property type="match status" value="1"/>
</dbReference>
<accession>A0ABM8H4U3</accession>
<dbReference type="PANTHER" id="PTHR42756">
    <property type="entry name" value="TRANSCRIPTIONAL REGULATOR, MARR"/>
    <property type="match status" value="1"/>
</dbReference>
<dbReference type="SUPFAM" id="SSF46785">
    <property type="entry name" value="Winged helix' DNA-binding domain"/>
    <property type="match status" value="1"/>
</dbReference>
<dbReference type="Gene3D" id="1.10.10.10">
    <property type="entry name" value="Winged helix-like DNA-binding domain superfamily/Winged helix DNA-binding domain"/>
    <property type="match status" value="1"/>
</dbReference>
<dbReference type="PROSITE" id="PS01117">
    <property type="entry name" value="HTH_MARR_1"/>
    <property type="match status" value="1"/>
</dbReference>
<keyword evidence="6" id="KW-1185">Reference proteome</keyword>
<sequence length="186" mass="20997">MPERMPRHPLAARAPPRAILERMTTDSDEVDRIVEDWDRERPDLDFAPLQVFSRVARLSKLLDRARRQAFERSELESWEFDVLSALRRAGSPFRLPPKALLAQTLVSSGTMTNRIDRLVSRGLVTRQTDPHDGRGILVEMTQAGLTRVDAAITRLVDAEAELLAGLPPVEQRRLAALLRKLSLGFV</sequence>
<evidence type="ECO:0000256" key="3">
    <source>
        <dbReference type="ARBA" id="ARBA00023163"/>
    </source>
</evidence>
<dbReference type="Pfam" id="PF12802">
    <property type="entry name" value="MarR_2"/>
    <property type="match status" value="1"/>
</dbReference>
<evidence type="ECO:0000259" key="4">
    <source>
        <dbReference type="PROSITE" id="PS50995"/>
    </source>
</evidence>
<dbReference type="Proteomes" id="UP001321477">
    <property type="component" value="Chromosome"/>
</dbReference>
<evidence type="ECO:0000313" key="6">
    <source>
        <dbReference type="Proteomes" id="UP001321477"/>
    </source>
</evidence>
<dbReference type="InterPro" id="IPR036388">
    <property type="entry name" value="WH-like_DNA-bd_sf"/>
</dbReference>
<reference evidence="6" key="1">
    <citation type="journal article" date="2019" name="Int. J. Syst. Evol. Microbiol.">
        <title>The Global Catalogue of Microorganisms (GCM) 10K type strain sequencing project: providing services to taxonomists for standard genome sequencing and annotation.</title>
        <authorList>
            <consortium name="The Broad Institute Genomics Platform"/>
            <consortium name="The Broad Institute Genome Sequencing Center for Infectious Disease"/>
            <person name="Wu L."/>
            <person name="Ma J."/>
        </authorList>
    </citation>
    <scope>NUCLEOTIDE SEQUENCE [LARGE SCALE GENOMIC DNA]</scope>
    <source>
        <strain evidence="6">NBRC 109019</strain>
    </source>
</reference>
<evidence type="ECO:0000256" key="1">
    <source>
        <dbReference type="ARBA" id="ARBA00023015"/>
    </source>
</evidence>
<dbReference type="InterPro" id="IPR000835">
    <property type="entry name" value="HTH_MarR-typ"/>
</dbReference>
<dbReference type="EMBL" id="AP027734">
    <property type="protein sequence ID" value="BDZ55827.1"/>
    <property type="molecule type" value="Genomic_DNA"/>
</dbReference>
<dbReference type="PANTHER" id="PTHR42756:SF1">
    <property type="entry name" value="TRANSCRIPTIONAL REPRESSOR OF EMRAB OPERON"/>
    <property type="match status" value="1"/>
</dbReference>
<keyword evidence="2" id="KW-0238">DNA-binding</keyword>
<dbReference type="PRINTS" id="PR00598">
    <property type="entry name" value="HTHMARR"/>
</dbReference>
<dbReference type="InterPro" id="IPR023187">
    <property type="entry name" value="Tscrpt_reg_MarR-type_CS"/>
</dbReference>
<evidence type="ECO:0000313" key="5">
    <source>
        <dbReference type="EMBL" id="BDZ55827.1"/>
    </source>
</evidence>
<gene>
    <name evidence="5" type="ORF">GCM10025870_29000</name>
</gene>
<keyword evidence="3" id="KW-0804">Transcription</keyword>